<evidence type="ECO:0000256" key="3">
    <source>
        <dbReference type="ARBA" id="ARBA00022525"/>
    </source>
</evidence>
<dbReference type="Pfam" id="PF12662">
    <property type="entry name" value="cEGF"/>
    <property type="match status" value="1"/>
</dbReference>
<evidence type="ECO:0000313" key="16">
    <source>
        <dbReference type="Proteomes" id="UP000095282"/>
    </source>
</evidence>
<dbReference type="GO" id="GO:0016020">
    <property type="term" value="C:membrane"/>
    <property type="evidence" value="ECO:0007669"/>
    <property type="project" value="UniProtKB-SubCell"/>
</dbReference>
<keyword evidence="8" id="KW-0677">Repeat</keyword>
<evidence type="ECO:0000256" key="9">
    <source>
        <dbReference type="ARBA" id="ARBA00022989"/>
    </source>
</evidence>
<keyword evidence="7" id="KW-0732">Signal</keyword>
<keyword evidence="9" id="KW-1133">Transmembrane helix</keyword>
<dbReference type="FunFam" id="2.10.25.10:FF:000009">
    <property type="entry name" value="Low-density lipoprotein receptor isoform 1"/>
    <property type="match status" value="1"/>
</dbReference>
<comment type="caution">
    <text evidence="14">Lacks conserved residue(s) required for the propagation of feature annotation.</text>
</comment>
<sequence>MFAQVPISNCSSDLCHNGGTCVPSDNEEQVCECPHGFTGAKCQYDVNECMANNGGCEHECVNTIGTFYCRCWPGFELSGDGNTCTDIDECATSNGGCSDRCVNTAGGFRCDCPSDLYLHSDGRTCGKVTSCSVENGGCDHECEDDSNGEFYRCRCRSGFKLSENKRSCQAIDPCLENNGGCQHHCTNNHGRAQCQCYPGFHLSYDRRSCVDIDECAKNNGCEHFCENIKGTYRCKCRDGYQLGRDGRTCEELLGGCQVGNGGCQHDCYDQPDGGHICKCRNGYMLAEDQKLCHEAKLPTVPHHLWDAYETVTCVTPTDLTCHKLCMHLDSGHVQCFCDDGYELVDSKFCQDVNECNQDNGDCDQICVNLAGSRDCQCKPGFRLLPDGRSCEDISECSTNNGGCEQICKNQEGGYMCSCEPGFELSEDGHSCHDINECLINNGGCSQLCKNRKGSRRCQCFAGYVLAHDEKSCVAASESVDILSNELNDDFPKQFDAIDEVISSIENYPADEMYTKPLNAQMDSSVPIVNYPVRIVKTEESVLFVPQDSFQNAIVPLVTQEKNVNQFVRMDSGEWIVLISVPVNCVIHQQDPVDVRIRTSVLMVHVLMATTVLNAISNAVWTAPMVDVIQSLVTVPVQMVSTDKTARNRVPVLLSERIADSRVNVQENTPKGVMKLQENAGANQATMVITAKGCALQDYSVQDALESAPVLLASVVTLSQGTAPKSVRLDTKGTFVTNHVLPAISDTIVSRNAIAMMWNRVTRRKCVIMSPEHAPVYPEKPDHFVINLAPLTHMVRIVLTLALVSMAPNATRGMGLAIVPLDSMVPLVVKVRNLMKR</sequence>
<dbReference type="FunFam" id="2.10.25.10:FF:000240">
    <property type="entry name" value="Vitamin K-dependent protein S"/>
    <property type="match status" value="4"/>
</dbReference>
<dbReference type="AlphaFoldDB" id="A0A1I7T2K0"/>
<dbReference type="InterPro" id="IPR001881">
    <property type="entry name" value="EGF-like_Ca-bd_dom"/>
</dbReference>
<name>A0A1I7T2K0_9PELO</name>
<accession>A0A1I7T2K0</accession>
<dbReference type="InterPro" id="IPR018097">
    <property type="entry name" value="EGF_Ca-bd_CS"/>
</dbReference>
<dbReference type="Pfam" id="PF00008">
    <property type="entry name" value="EGF"/>
    <property type="match status" value="1"/>
</dbReference>
<dbReference type="PROSITE" id="PS00010">
    <property type="entry name" value="ASX_HYDROXYL"/>
    <property type="match status" value="3"/>
</dbReference>
<dbReference type="InterPro" id="IPR052080">
    <property type="entry name" value="vWF_C/EGF_Fibrillin"/>
</dbReference>
<keyword evidence="11 14" id="KW-1015">Disulfide bond</keyword>
<dbReference type="PROSITE" id="PS01186">
    <property type="entry name" value="EGF_2"/>
    <property type="match status" value="8"/>
</dbReference>
<keyword evidence="6" id="KW-0812">Transmembrane</keyword>
<comment type="subcellular location">
    <subcellularLocation>
        <location evidence="1">Membrane</location>
        <topology evidence="1">Single-pass type I membrane protein</topology>
    </subcellularLocation>
    <subcellularLocation>
        <location evidence="2">Secreted</location>
    </subcellularLocation>
</comment>
<dbReference type="SMART" id="SM00179">
    <property type="entry name" value="EGF_CA"/>
    <property type="match status" value="10"/>
</dbReference>
<feature type="disulfide bond" evidence="14">
    <location>
        <begin position="215"/>
        <end position="225"/>
    </location>
</feature>
<dbReference type="PROSITE" id="PS00022">
    <property type="entry name" value="EGF_1"/>
    <property type="match status" value="1"/>
</dbReference>
<evidence type="ECO:0000256" key="2">
    <source>
        <dbReference type="ARBA" id="ARBA00004613"/>
    </source>
</evidence>
<dbReference type="SUPFAM" id="SSF57184">
    <property type="entry name" value="Growth factor receptor domain"/>
    <property type="match status" value="3"/>
</dbReference>
<evidence type="ECO:0000313" key="17">
    <source>
        <dbReference type="WBParaSite" id="Csp11.Scaffold479.g1810.t1"/>
    </source>
</evidence>
<evidence type="ECO:0000256" key="8">
    <source>
        <dbReference type="ARBA" id="ARBA00022737"/>
    </source>
</evidence>
<evidence type="ECO:0000256" key="11">
    <source>
        <dbReference type="ARBA" id="ARBA00023157"/>
    </source>
</evidence>
<evidence type="ECO:0000256" key="12">
    <source>
        <dbReference type="ARBA" id="ARBA00023170"/>
    </source>
</evidence>
<dbReference type="Gene3D" id="2.10.25.10">
    <property type="entry name" value="Laminin"/>
    <property type="match status" value="10"/>
</dbReference>
<dbReference type="Proteomes" id="UP000095282">
    <property type="component" value="Unplaced"/>
</dbReference>
<keyword evidence="16" id="KW-1185">Reference proteome</keyword>
<keyword evidence="10" id="KW-0472">Membrane</keyword>
<dbReference type="WBParaSite" id="Csp11.Scaffold479.g1810.t1">
    <property type="protein sequence ID" value="Csp11.Scaffold479.g1810.t1"/>
    <property type="gene ID" value="Csp11.Scaffold479.g1810"/>
</dbReference>
<dbReference type="GO" id="GO:0006897">
    <property type="term" value="P:endocytosis"/>
    <property type="evidence" value="ECO:0007669"/>
    <property type="project" value="UniProtKB-KW"/>
</dbReference>
<dbReference type="InterPro" id="IPR009030">
    <property type="entry name" value="Growth_fac_rcpt_cys_sf"/>
</dbReference>
<dbReference type="PANTHER" id="PTHR47333">
    <property type="entry name" value="VON WILLEBRAND FACTOR C AND EGF DOMAIN-CONTAINING PROTEIN"/>
    <property type="match status" value="1"/>
</dbReference>
<dbReference type="CDD" id="cd00054">
    <property type="entry name" value="EGF_CA"/>
    <property type="match status" value="2"/>
</dbReference>
<feature type="domain" description="EGF-like" evidence="15">
    <location>
        <begin position="6"/>
        <end position="43"/>
    </location>
</feature>
<dbReference type="STRING" id="1561998.A0A1I7T2K0"/>
<dbReference type="InterPro" id="IPR000742">
    <property type="entry name" value="EGF"/>
</dbReference>
<feature type="disulfide bond" evidence="14">
    <location>
        <begin position="33"/>
        <end position="42"/>
    </location>
</feature>
<evidence type="ECO:0000259" key="15">
    <source>
        <dbReference type="PROSITE" id="PS50026"/>
    </source>
</evidence>
<evidence type="ECO:0000256" key="4">
    <source>
        <dbReference type="ARBA" id="ARBA00022536"/>
    </source>
</evidence>
<evidence type="ECO:0000256" key="13">
    <source>
        <dbReference type="ARBA" id="ARBA00023180"/>
    </source>
</evidence>
<dbReference type="PROSITE" id="PS01187">
    <property type="entry name" value="EGF_CA"/>
    <property type="match status" value="2"/>
</dbReference>
<protein>
    <submittedName>
        <fullName evidence="17">Multiple epidermal growth factor-like domains protein 6</fullName>
    </submittedName>
</protein>
<keyword evidence="5" id="KW-0254">Endocytosis</keyword>
<keyword evidence="3" id="KW-0964">Secreted</keyword>
<dbReference type="eggNOG" id="KOG1218">
    <property type="taxonomic scope" value="Eukaryota"/>
</dbReference>
<dbReference type="SUPFAM" id="SSF57196">
    <property type="entry name" value="EGF/Laminin"/>
    <property type="match status" value="3"/>
</dbReference>
<dbReference type="SMART" id="SM00181">
    <property type="entry name" value="EGF"/>
    <property type="match status" value="11"/>
</dbReference>
<dbReference type="GO" id="GO:0005509">
    <property type="term" value="F:calcium ion binding"/>
    <property type="evidence" value="ECO:0007669"/>
    <property type="project" value="InterPro"/>
</dbReference>
<evidence type="ECO:0000256" key="6">
    <source>
        <dbReference type="ARBA" id="ARBA00022692"/>
    </source>
</evidence>
<dbReference type="GO" id="GO:0005576">
    <property type="term" value="C:extracellular region"/>
    <property type="evidence" value="ECO:0007669"/>
    <property type="project" value="UniProtKB-SubCell"/>
</dbReference>
<feature type="domain" description="EGF-like" evidence="15">
    <location>
        <begin position="211"/>
        <end position="250"/>
    </location>
</feature>
<evidence type="ECO:0000256" key="14">
    <source>
        <dbReference type="PROSITE-ProRule" id="PRU00076"/>
    </source>
</evidence>
<keyword evidence="12" id="KW-0675">Receptor</keyword>
<dbReference type="FunFam" id="2.10.25.10:FF:000699">
    <property type="entry name" value="Uncharacterized protein, isoform C"/>
    <property type="match status" value="1"/>
</dbReference>
<proteinExistence type="predicted"/>
<evidence type="ECO:0000256" key="5">
    <source>
        <dbReference type="ARBA" id="ARBA00022583"/>
    </source>
</evidence>
<evidence type="ECO:0000256" key="7">
    <source>
        <dbReference type="ARBA" id="ARBA00022729"/>
    </source>
</evidence>
<keyword evidence="4 14" id="KW-0245">EGF-like domain</keyword>
<organism evidence="16 17">
    <name type="scientific">Caenorhabditis tropicalis</name>
    <dbReference type="NCBI Taxonomy" id="1561998"/>
    <lineage>
        <taxon>Eukaryota</taxon>
        <taxon>Metazoa</taxon>
        <taxon>Ecdysozoa</taxon>
        <taxon>Nematoda</taxon>
        <taxon>Chromadorea</taxon>
        <taxon>Rhabditida</taxon>
        <taxon>Rhabditina</taxon>
        <taxon>Rhabditomorpha</taxon>
        <taxon>Rhabditoidea</taxon>
        <taxon>Rhabditidae</taxon>
        <taxon>Peloderinae</taxon>
        <taxon>Caenorhabditis</taxon>
    </lineage>
</organism>
<dbReference type="PANTHER" id="PTHR47333:SF4">
    <property type="entry name" value="EGF-LIKE DOMAIN-CONTAINING PROTEIN"/>
    <property type="match status" value="1"/>
</dbReference>
<evidence type="ECO:0000256" key="1">
    <source>
        <dbReference type="ARBA" id="ARBA00004479"/>
    </source>
</evidence>
<reference evidence="17" key="1">
    <citation type="submission" date="2016-11" db="UniProtKB">
        <authorList>
            <consortium name="WormBaseParasite"/>
        </authorList>
    </citation>
    <scope>IDENTIFICATION</scope>
</reference>
<dbReference type="Pfam" id="PF14670">
    <property type="entry name" value="FXa_inhibition"/>
    <property type="match status" value="7"/>
</dbReference>
<evidence type="ECO:0000256" key="10">
    <source>
        <dbReference type="ARBA" id="ARBA00023136"/>
    </source>
</evidence>
<dbReference type="InterPro" id="IPR000152">
    <property type="entry name" value="EGF-type_Asp/Asn_hydroxyl_site"/>
</dbReference>
<dbReference type="PROSITE" id="PS50026">
    <property type="entry name" value="EGF_3"/>
    <property type="match status" value="2"/>
</dbReference>
<keyword evidence="13" id="KW-0325">Glycoprotein</keyword>
<dbReference type="InterPro" id="IPR026823">
    <property type="entry name" value="cEGF"/>
</dbReference>